<reference evidence="6 7" key="1">
    <citation type="submission" date="2009-10" db="EMBL/GenBank/DDBJ databases">
        <title>Complete sequence of Halothiobacillus neapolitanus c2.</title>
        <authorList>
            <consortium name="US DOE Joint Genome Institute"/>
            <person name="Lucas S."/>
            <person name="Copeland A."/>
            <person name="Lapidus A."/>
            <person name="Glavina del Rio T."/>
            <person name="Tice H."/>
            <person name="Bruce D."/>
            <person name="Goodwin L."/>
            <person name="Pitluck S."/>
            <person name="Davenport K."/>
            <person name="Brettin T."/>
            <person name="Detter J.C."/>
            <person name="Han C."/>
            <person name="Tapia R."/>
            <person name="Larimer F."/>
            <person name="Land M."/>
            <person name="Hauser L."/>
            <person name="Kyrpides N."/>
            <person name="Mikhailova N."/>
            <person name="Kerfeld C."/>
            <person name="Cannon G."/>
            <person name="Heinhort S."/>
        </authorList>
    </citation>
    <scope>NUCLEOTIDE SEQUENCE [LARGE SCALE GENOMIC DNA]</scope>
    <source>
        <strain evidence="7">ATCC 23641 / c2</strain>
    </source>
</reference>
<keyword evidence="3" id="KW-0288">FMN</keyword>
<dbReference type="InterPro" id="IPR029039">
    <property type="entry name" value="Flavoprotein-like_sf"/>
</dbReference>
<keyword evidence="2" id="KW-0285">Flavoprotein</keyword>
<dbReference type="FunFam" id="3.40.50.360:FF:000001">
    <property type="entry name" value="NAD(P)H dehydrogenase (Quinone) FQR1-like"/>
    <property type="match status" value="1"/>
</dbReference>
<dbReference type="HOGENOM" id="CLU_051402_0_2_6"/>
<dbReference type="GO" id="GO:0010181">
    <property type="term" value="F:FMN binding"/>
    <property type="evidence" value="ECO:0007669"/>
    <property type="project" value="InterPro"/>
</dbReference>
<sequence length="197" mass="20933">MTDILVLYYSRYGATARLAHQAARGIEQVDGMQARIRRIPAIADASGNTPELAADEPPIVTPQDFEECAGLLLGSPTYFGGMAAPVKHMIDDTSRQWFKGTLTGKPAGVFTSTGSMHGGQETVLLSMIVPLLHHGMLIVGIPYAEQALAHTQTGGTPYGASHTAGNNRPLSQEERHLTQALGQRVAEVAKSLVASKS</sequence>
<dbReference type="InterPro" id="IPR005025">
    <property type="entry name" value="FMN_Rdtase-like_dom"/>
</dbReference>
<dbReference type="PANTHER" id="PTHR30546">
    <property type="entry name" value="FLAVODOXIN-RELATED PROTEIN WRBA-RELATED"/>
    <property type="match status" value="1"/>
</dbReference>
<evidence type="ECO:0000313" key="6">
    <source>
        <dbReference type="EMBL" id="ACX95586.1"/>
    </source>
</evidence>
<dbReference type="RefSeq" id="WP_012823622.1">
    <property type="nucleotide sequence ID" value="NC_013422.1"/>
</dbReference>
<feature type="region of interest" description="Disordered" evidence="4">
    <location>
        <begin position="152"/>
        <end position="175"/>
    </location>
</feature>
<evidence type="ECO:0000256" key="4">
    <source>
        <dbReference type="SAM" id="MobiDB-lite"/>
    </source>
</evidence>
<dbReference type="EMBL" id="CP001801">
    <property type="protein sequence ID" value="ACX95586.1"/>
    <property type="molecule type" value="Genomic_DNA"/>
</dbReference>
<name>D0KYR3_HALNC</name>
<dbReference type="PROSITE" id="PS50902">
    <property type="entry name" value="FLAVODOXIN_LIKE"/>
    <property type="match status" value="1"/>
</dbReference>
<evidence type="ECO:0000256" key="3">
    <source>
        <dbReference type="ARBA" id="ARBA00022643"/>
    </source>
</evidence>
<dbReference type="GO" id="GO:0003955">
    <property type="term" value="F:NAD(P)H dehydrogenase (quinone) activity"/>
    <property type="evidence" value="ECO:0007669"/>
    <property type="project" value="InterPro"/>
</dbReference>
<evidence type="ECO:0000313" key="7">
    <source>
        <dbReference type="Proteomes" id="UP000009102"/>
    </source>
</evidence>
<proteinExistence type="inferred from homology"/>
<feature type="domain" description="Flavodoxin-like" evidence="5">
    <location>
        <begin position="4"/>
        <end position="185"/>
    </location>
</feature>
<dbReference type="eggNOG" id="COG0655">
    <property type="taxonomic scope" value="Bacteria"/>
</dbReference>
<evidence type="ECO:0000259" key="5">
    <source>
        <dbReference type="PROSITE" id="PS50902"/>
    </source>
</evidence>
<evidence type="ECO:0000256" key="2">
    <source>
        <dbReference type="ARBA" id="ARBA00022630"/>
    </source>
</evidence>
<dbReference type="OrthoDB" id="9801479at2"/>
<dbReference type="Pfam" id="PF03358">
    <property type="entry name" value="FMN_red"/>
    <property type="match status" value="1"/>
</dbReference>
<organism evidence="6 7">
    <name type="scientific">Halothiobacillus neapolitanus (strain ATCC 23641 / DSM 15147 / CIP 104769 / NCIMB 8539 / c2)</name>
    <name type="common">Thiobacillus neapolitanus</name>
    <dbReference type="NCBI Taxonomy" id="555778"/>
    <lineage>
        <taxon>Bacteria</taxon>
        <taxon>Pseudomonadati</taxon>
        <taxon>Pseudomonadota</taxon>
        <taxon>Gammaproteobacteria</taxon>
        <taxon>Chromatiales</taxon>
        <taxon>Halothiobacillaceae</taxon>
        <taxon>Halothiobacillus</taxon>
    </lineage>
</organism>
<dbReference type="InterPro" id="IPR010089">
    <property type="entry name" value="Flavoprotein_WrbA-like"/>
</dbReference>
<dbReference type="SUPFAM" id="SSF52218">
    <property type="entry name" value="Flavoproteins"/>
    <property type="match status" value="1"/>
</dbReference>
<protein>
    <submittedName>
        <fullName evidence="6">Flavoprotein WrbA</fullName>
    </submittedName>
</protein>
<gene>
    <name evidence="6" type="ordered locus">Hneap_0737</name>
</gene>
<keyword evidence="7" id="KW-1185">Reference proteome</keyword>
<dbReference type="PANTHER" id="PTHR30546:SF23">
    <property type="entry name" value="FLAVOPROTEIN-LIKE PROTEIN YCP4-RELATED"/>
    <property type="match status" value="1"/>
</dbReference>
<dbReference type="NCBIfam" id="TIGR01755">
    <property type="entry name" value="flav_wrbA"/>
    <property type="match status" value="1"/>
</dbReference>
<comment type="similarity">
    <text evidence="1">Belongs to the WrbA family.</text>
</comment>
<dbReference type="Proteomes" id="UP000009102">
    <property type="component" value="Chromosome"/>
</dbReference>
<dbReference type="Gene3D" id="3.40.50.360">
    <property type="match status" value="1"/>
</dbReference>
<dbReference type="STRING" id="555778.Hneap_0737"/>
<dbReference type="GO" id="GO:0016020">
    <property type="term" value="C:membrane"/>
    <property type="evidence" value="ECO:0007669"/>
    <property type="project" value="TreeGrafter"/>
</dbReference>
<dbReference type="NCBIfam" id="NF002999">
    <property type="entry name" value="PRK03767.1"/>
    <property type="match status" value="1"/>
</dbReference>
<dbReference type="KEGG" id="hna:Hneap_0737"/>
<evidence type="ECO:0000256" key="1">
    <source>
        <dbReference type="ARBA" id="ARBA00006961"/>
    </source>
</evidence>
<dbReference type="InterPro" id="IPR008254">
    <property type="entry name" value="Flavodoxin/NO_synth"/>
</dbReference>
<dbReference type="AlphaFoldDB" id="D0KYR3"/>
<accession>D0KYR3</accession>